<keyword evidence="6" id="KW-0472">Membrane</keyword>
<organism evidence="8 9">
    <name type="scientific">Ziziphus jujuba var. spinosa</name>
    <dbReference type="NCBI Taxonomy" id="714518"/>
    <lineage>
        <taxon>Eukaryota</taxon>
        <taxon>Viridiplantae</taxon>
        <taxon>Streptophyta</taxon>
        <taxon>Embryophyta</taxon>
        <taxon>Tracheophyta</taxon>
        <taxon>Spermatophyta</taxon>
        <taxon>Magnoliopsida</taxon>
        <taxon>eudicotyledons</taxon>
        <taxon>Gunneridae</taxon>
        <taxon>Pentapetalae</taxon>
        <taxon>rosids</taxon>
        <taxon>fabids</taxon>
        <taxon>Rosales</taxon>
        <taxon>Rhamnaceae</taxon>
        <taxon>Paliureae</taxon>
        <taxon>Ziziphus</taxon>
    </lineage>
</organism>
<dbReference type="InterPro" id="IPR023210">
    <property type="entry name" value="NADP_OxRdtase_dom"/>
</dbReference>
<dbReference type="PRINTS" id="PR00069">
    <property type="entry name" value="ALDKETRDTASE"/>
</dbReference>
<feature type="active site" description="Proton donor" evidence="3">
    <location>
        <position position="86"/>
    </location>
</feature>
<dbReference type="AlphaFoldDB" id="A0A978UIR8"/>
<keyword evidence="6" id="KW-1133">Transmembrane helix</keyword>
<evidence type="ECO:0000256" key="5">
    <source>
        <dbReference type="PIRSR" id="PIRSR000097-3"/>
    </source>
</evidence>
<dbReference type="PANTHER" id="PTHR11732">
    <property type="entry name" value="ALDO/KETO REDUCTASE"/>
    <property type="match status" value="1"/>
</dbReference>
<evidence type="ECO:0000313" key="8">
    <source>
        <dbReference type="EMBL" id="KAH7514699.1"/>
    </source>
</evidence>
<sequence>MAHATVNRPQEEDTKSFRLLSGHTIPAVGFGTWRSGAEATNSVFTAIVEVLIVTCHAVWLYIAINLFLCWLQTRRYSSRAKLASSYSNYMFGSKVGHALQASMQAGVERKDLFVTSKLWCSYLSPDRVRTALKNSLETLQLDYLDLYLIHWPFHLKQGASKPPKPGDVLEFDMEGVWREMEKLVKDNLVKDIGICNITINKLQKLLRFAQTMPSVCQMEMHPGWRNDKMLDFCKENGIHVTGSITYRPTHRWGHQTVEIVAKKLNKSPGQVLVKWGLQRGTSVIPKSSHPERIKENIKVFGWQIPEQDFIALSTILEQKRVLDGADLFVSKSCGPFKSVADLWDDED</sequence>
<feature type="site" description="Lowers pKa of active site Tyr" evidence="5">
    <location>
        <position position="117"/>
    </location>
</feature>
<dbReference type="Gene3D" id="3.20.20.100">
    <property type="entry name" value="NADP-dependent oxidoreductase domain"/>
    <property type="match status" value="1"/>
</dbReference>
<dbReference type="SUPFAM" id="SSF51430">
    <property type="entry name" value="NAD(P)-linked oxidoreductase"/>
    <property type="match status" value="1"/>
</dbReference>
<evidence type="ECO:0000313" key="9">
    <source>
        <dbReference type="Proteomes" id="UP000813462"/>
    </source>
</evidence>
<name>A0A978UIR8_ZIZJJ</name>
<evidence type="ECO:0000256" key="4">
    <source>
        <dbReference type="PIRSR" id="PIRSR000097-2"/>
    </source>
</evidence>
<reference evidence="8" key="1">
    <citation type="journal article" date="2021" name="Front. Plant Sci.">
        <title>Chromosome-Scale Genome Assembly for Chinese Sour Jujube and Insights Into Its Genome Evolution and Domestication Signature.</title>
        <authorList>
            <person name="Shen L.-Y."/>
            <person name="Luo H."/>
            <person name="Wang X.-L."/>
            <person name="Wang X.-M."/>
            <person name="Qiu X.-J."/>
            <person name="Liu H."/>
            <person name="Zhou S.-S."/>
            <person name="Jia K.-H."/>
            <person name="Nie S."/>
            <person name="Bao Y.-T."/>
            <person name="Zhang R.-G."/>
            <person name="Yun Q.-Z."/>
            <person name="Chai Y.-H."/>
            <person name="Lu J.-Y."/>
            <person name="Li Y."/>
            <person name="Zhao S.-W."/>
            <person name="Mao J.-F."/>
            <person name="Jia S.-G."/>
            <person name="Mao Y.-M."/>
        </authorList>
    </citation>
    <scope>NUCLEOTIDE SEQUENCE</scope>
    <source>
        <strain evidence="8">AT0</strain>
        <tissue evidence="8">Leaf</tissue>
    </source>
</reference>
<dbReference type="InterPro" id="IPR018170">
    <property type="entry name" value="Aldo/ket_reductase_CS"/>
</dbReference>
<protein>
    <recommendedName>
        <fullName evidence="7">NADP-dependent oxidoreductase domain-containing protein</fullName>
    </recommendedName>
</protein>
<comment type="caution">
    <text evidence="8">The sequence shown here is derived from an EMBL/GenBank/DDBJ whole genome shotgun (WGS) entry which is preliminary data.</text>
</comment>
<evidence type="ECO:0000256" key="6">
    <source>
        <dbReference type="SAM" id="Phobius"/>
    </source>
</evidence>
<dbReference type="PROSITE" id="PS00063">
    <property type="entry name" value="ALDOKETO_REDUCTASE_3"/>
    <property type="match status" value="1"/>
</dbReference>
<dbReference type="FunFam" id="3.20.20.100:FF:000013">
    <property type="entry name" value="NADPH-dependent codeinone reductase 1-1"/>
    <property type="match status" value="1"/>
</dbReference>
<dbReference type="InterPro" id="IPR036812">
    <property type="entry name" value="NAD(P)_OxRdtase_dom_sf"/>
</dbReference>
<keyword evidence="6" id="KW-0812">Transmembrane</keyword>
<feature type="transmembrane region" description="Helical" evidence="6">
    <location>
        <begin position="43"/>
        <end position="71"/>
    </location>
</feature>
<evidence type="ECO:0000256" key="3">
    <source>
        <dbReference type="PIRSR" id="PIRSR000097-1"/>
    </source>
</evidence>
<dbReference type="Proteomes" id="UP000813462">
    <property type="component" value="Unassembled WGS sequence"/>
</dbReference>
<dbReference type="InterPro" id="IPR020471">
    <property type="entry name" value="AKR"/>
</dbReference>
<dbReference type="EMBL" id="JAEACU010000011">
    <property type="protein sequence ID" value="KAH7514699.1"/>
    <property type="molecule type" value="Genomic_DNA"/>
</dbReference>
<proteinExistence type="inferred from homology"/>
<dbReference type="Pfam" id="PF00248">
    <property type="entry name" value="Aldo_ket_red"/>
    <property type="match status" value="2"/>
</dbReference>
<feature type="domain" description="NADP-dependent oxidoreductase" evidence="7">
    <location>
        <begin position="95"/>
        <end position="242"/>
    </location>
</feature>
<accession>A0A978UIR8</accession>
<dbReference type="GO" id="GO:0009821">
    <property type="term" value="P:alkaloid biosynthetic process"/>
    <property type="evidence" value="ECO:0007669"/>
    <property type="project" value="UniProtKB-ARBA"/>
</dbReference>
<gene>
    <name evidence="8" type="ORF">FEM48_Zijuj11G0118000</name>
</gene>
<evidence type="ECO:0000256" key="2">
    <source>
        <dbReference type="ARBA" id="ARBA00022857"/>
    </source>
</evidence>
<dbReference type="PIRSF" id="PIRSF000097">
    <property type="entry name" value="AKR"/>
    <property type="match status" value="1"/>
</dbReference>
<comment type="similarity">
    <text evidence="1">Belongs to the aldo/keto reductase family.</text>
</comment>
<feature type="domain" description="NADP-dependent oxidoreductase" evidence="7">
    <location>
        <begin position="255"/>
        <end position="314"/>
    </location>
</feature>
<evidence type="ECO:0000256" key="1">
    <source>
        <dbReference type="ARBA" id="ARBA00007905"/>
    </source>
</evidence>
<feature type="binding site" evidence="4">
    <location>
        <position position="150"/>
    </location>
    <ligand>
        <name>substrate</name>
    </ligand>
</feature>
<dbReference type="GO" id="GO:0016491">
    <property type="term" value="F:oxidoreductase activity"/>
    <property type="evidence" value="ECO:0007669"/>
    <property type="project" value="InterPro"/>
</dbReference>
<evidence type="ECO:0000259" key="7">
    <source>
        <dbReference type="Pfam" id="PF00248"/>
    </source>
</evidence>
<keyword evidence="2" id="KW-0521">NADP</keyword>